<organism evidence="2 3">
    <name type="scientific">Acrocarpospora pleiomorpha</name>
    <dbReference type="NCBI Taxonomy" id="90975"/>
    <lineage>
        <taxon>Bacteria</taxon>
        <taxon>Bacillati</taxon>
        <taxon>Actinomycetota</taxon>
        <taxon>Actinomycetes</taxon>
        <taxon>Streptosporangiales</taxon>
        <taxon>Streptosporangiaceae</taxon>
        <taxon>Acrocarpospora</taxon>
    </lineage>
</organism>
<reference evidence="2 3" key="1">
    <citation type="submission" date="2019-10" db="EMBL/GenBank/DDBJ databases">
        <title>Whole genome shotgun sequence of Acrocarpospora pleiomorpha NBRC 16267.</title>
        <authorList>
            <person name="Ichikawa N."/>
            <person name="Kimura A."/>
            <person name="Kitahashi Y."/>
            <person name="Komaki H."/>
            <person name="Oguchi A."/>
        </authorList>
    </citation>
    <scope>NUCLEOTIDE SEQUENCE [LARGE SCALE GENOMIC DNA]</scope>
    <source>
        <strain evidence="2 3">NBRC 16267</strain>
    </source>
</reference>
<dbReference type="AlphaFoldDB" id="A0A5M3XZN6"/>
<dbReference type="Proteomes" id="UP000377595">
    <property type="component" value="Unassembled WGS sequence"/>
</dbReference>
<sequence>MTLIDNTRSDVPAAGAWSAASARGVTCASRPTAASSPTTAAARARASAAARTATRAPTATYGVAVLAITPSTPNRNPATWNSAQAAHGTTRNQASRRRARRLSRLGVAMTPPTSMTSDSTTLLPLCS</sequence>
<comment type="caution">
    <text evidence="2">The sequence shown here is derived from an EMBL/GenBank/DDBJ whole genome shotgun (WGS) entry which is preliminary data.</text>
</comment>
<proteinExistence type="predicted"/>
<name>A0A5M3XZN6_9ACTN</name>
<gene>
    <name evidence="2" type="ORF">Aple_092950</name>
</gene>
<evidence type="ECO:0000313" key="3">
    <source>
        <dbReference type="Proteomes" id="UP000377595"/>
    </source>
</evidence>
<evidence type="ECO:0000256" key="1">
    <source>
        <dbReference type="SAM" id="MobiDB-lite"/>
    </source>
</evidence>
<protein>
    <submittedName>
        <fullName evidence="2">Uncharacterized protein</fullName>
    </submittedName>
</protein>
<accession>A0A5M3XZN6</accession>
<keyword evidence="3" id="KW-1185">Reference proteome</keyword>
<evidence type="ECO:0000313" key="2">
    <source>
        <dbReference type="EMBL" id="GES26396.1"/>
    </source>
</evidence>
<feature type="compositionally biased region" description="Polar residues" evidence="1">
    <location>
        <begin position="70"/>
        <end position="93"/>
    </location>
</feature>
<dbReference type="EMBL" id="BLAF01000086">
    <property type="protein sequence ID" value="GES26396.1"/>
    <property type="molecule type" value="Genomic_DNA"/>
</dbReference>
<feature type="region of interest" description="Disordered" evidence="1">
    <location>
        <begin position="70"/>
        <end position="99"/>
    </location>
</feature>